<gene>
    <name evidence="1" type="ORF">ALO55_101858</name>
</gene>
<reference evidence="1 2" key="1">
    <citation type="submission" date="2015-09" db="EMBL/GenBank/DDBJ databases">
        <title>Genome announcement of multiple Pseudomonas syringae strains.</title>
        <authorList>
            <person name="Thakur S."/>
            <person name="Wang P.W."/>
            <person name="Gong Y."/>
            <person name="Weir B.S."/>
            <person name="Guttman D.S."/>
        </authorList>
    </citation>
    <scope>NUCLEOTIDE SEQUENCE [LARGE SCALE GENOMIC DNA]</scope>
    <source>
        <strain evidence="1 2">ICMP2740</strain>
    </source>
</reference>
<evidence type="ECO:0000313" key="2">
    <source>
        <dbReference type="Proteomes" id="UP000050396"/>
    </source>
</evidence>
<proteinExistence type="predicted"/>
<dbReference type="AlphaFoldDB" id="A0ABD4B990"/>
<accession>A0ABD4B990</accession>
<protein>
    <submittedName>
        <fullName evidence="1">Uncharacterized protein</fullName>
    </submittedName>
</protein>
<dbReference type="EMBL" id="LJQZ01000261">
    <property type="protein sequence ID" value="KPY10930.1"/>
    <property type="molecule type" value="Genomic_DNA"/>
</dbReference>
<name>A0ABD4B990_PSESH</name>
<sequence>MLTEALIGKQPDIGFDATLAQAGFDPLNRLHEQLLELADAAQVAPGLLGQLDQLAAMIEGEDEQLPPQLAWHADLMQPLQDNILIRPGNGVRAAEQVIQFGRRRHRRRAGMARYHQPATGIGQLAAALVAGILEPAAEKTGHERIASAQHVEHFNPHAGVDCAVFKPRRNRTVNHCATLRAELDHKRRGRQFAHGTQGSEQIGRAAGNLKFFFSTDNQLKTRQDALHMLTDLLIGNKPCLAISLGRQAPEHRAIIDIQHAFDVVLFGVVERLAAGLEHLIGRKMRAGDQQRLARRDLLFVDVLGAQSHVGAIFAVEHQGNVSRSFSPSSTMAVRRSGSRLIALTSQPSRASDSTRKRPIWSSPTLLSMADLSPSLAVPNAILADEPPRYLAKLETSSSRAPTCCA</sequence>
<comment type="caution">
    <text evidence="1">The sequence shown here is derived from an EMBL/GenBank/DDBJ whole genome shotgun (WGS) entry which is preliminary data.</text>
</comment>
<evidence type="ECO:0000313" key="1">
    <source>
        <dbReference type="EMBL" id="KPY10930.1"/>
    </source>
</evidence>
<organism evidence="1 2">
    <name type="scientific">Pseudomonas savastanoi pv. phaseolicola</name>
    <name type="common">Pseudomonas syringae pv. phaseolicola</name>
    <dbReference type="NCBI Taxonomy" id="319"/>
    <lineage>
        <taxon>Bacteria</taxon>
        <taxon>Pseudomonadati</taxon>
        <taxon>Pseudomonadota</taxon>
        <taxon>Gammaproteobacteria</taxon>
        <taxon>Pseudomonadales</taxon>
        <taxon>Pseudomonadaceae</taxon>
        <taxon>Pseudomonas</taxon>
    </lineage>
</organism>
<dbReference type="Proteomes" id="UP000050396">
    <property type="component" value="Unassembled WGS sequence"/>
</dbReference>